<reference evidence="4 7" key="3">
    <citation type="submission" date="2017-09" db="EMBL/GenBank/DDBJ databases">
        <authorList>
            <person name="Ehlers B."/>
            <person name="Leendertz F.H."/>
        </authorList>
    </citation>
    <scope>NUCLEOTIDE SEQUENCE [LARGE SCALE GENOMIC DNA]</scope>
    <source>
        <strain evidence="4 7">Nm42</strain>
    </source>
</reference>
<evidence type="ECO:0000313" key="3">
    <source>
        <dbReference type="EMBL" id="SEQ29999.1"/>
    </source>
</evidence>
<evidence type="ECO:0000256" key="1">
    <source>
        <dbReference type="SAM" id="Phobius"/>
    </source>
</evidence>
<gene>
    <name evidence="2" type="ORF">SAMN05216406_12148</name>
    <name evidence="3" type="ORF">SAMN05421510_103524</name>
    <name evidence="4" type="ORF">SAMN06297164_0077</name>
</gene>
<keyword evidence="1" id="KW-1133">Transmembrane helix</keyword>
<keyword evidence="1" id="KW-0812">Transmembrane</keyword>
<name>A0A0S3AJK2_9PROT</name>
<evidence type="ECO:0000313" key="4">
    <source>
        <dbReference type="EMBL" id="SOD15797.1"/>
    </source>
</evidence>
<dbReference type="AlphaFoldDB" id="A0A0S3AJK2"/>
<feature type="transmembrane region" description="Helical" evidence="1">
    <location>
        <begin position="14"/>
        <end position="35"/>
    </location>
</feature>
<protein>
    <submittedName>
        <fullName evidence="3">Uncharacterized protein</fullName>
    </submittedName>
</protein>
<keyword evidence="6" id="KW-1185">Reference proteome</keyword>
<dbReference type="EMBL" id="FNLN01000021">
    <property type="protein sequence ID" value="SDU07008.1"/>
    <property type="molecule type" value="Genomic_DNA"/>
</dbReference>
<evidence type="ECO:0000313" key="6">
    <source>
        <dbReference type="Proteomes" id="UP000182882"/>
    </source>
</evidence>
<dbReference type="EMBL" id="FOFX01000035">
    <property type="protein sequence ID" value="SEQ29999.1"/>
    <property type="molecule type" value="Genomic_DNA"/>
</dbReference>
<evidence type="ECO:0000313" key="7">
    <source>
        <dbReference type="Proteomes" id="UP000219335"/>
    </source>
</evidence>
<reference evidence="5 6" key="1">
    <citation type="submission" date="2016-10" db="EMBL/GenBank/DDBJ databases">
        <authorList>
            <person name="Varghese N."/>
            <person name="Submissions S."/>
        </authorList>
    </citation>
    <scope>NUCLEOTIDE SEQUENCE [LARGE SCALE GENOMIC DNA]</scope>
    <source>
        <strain evidence="6">Nm10</strain>
        <strain evidence="5">Nm9</strain>
    </source>
</reference>
<accession>A0A0S3AJK2</accession>
<dbReference type="Proteomes" id="UP000219335">
    <property type="component" value="Unassembled WGS sequence"/>
</dbReference>
<dbReference type="Proteomes" id="UP000182882">
    <property type="component" value="Unassembled WGS sequence"/>
</dbReference>
<dbReference type="RefSeq" id="WP_062558872.1">
    <property type="nucleotide sequence ID" value="NZ_CP013341.1"/>
</dbReference>
<proteinExistence type="predicted"/>
<reference evidence="3" key="2">
    <citation type="submission" date="2016-10" db="EMBL/GenBank/DDBJ databases">
        <authorList>
            <person name="de Groot N.N."/>
        </authorList>
    </citation>
    <scope>NUCLEOTIDE SEQUENCE [LARGE SCALE GENOMIC DNA]</scope>
    <source>
        <strain evidence="2">Nm10</strain>
        <strain evidence="3">Nm9</strain>
    </source>
</reference>
<evidence type="ECO:0000313" key="5">
    <source>
        <dbReference type="Proteomes" id="UP000181998"/>
    </source>
</evidence>
<dbReference type="Proteomes" id="UP000181998">
    <property type="component" value="Unassembled WGS sequence"/>
</dbReference>
<dbReference type="KEGG" id="nur:ATY38_08175"/>
<evidence type="ECO:0000313" key="2">
    <source>
        <dbReference type="EMBL" id="SDU07008.1"/>
    </source>
</evidence>
<organism evidence="3 5">
    <name type="scientific">Nitrosomonas ureae</name>
    <dbReference type="NCBI Taxonomy" id="44577"/>
    <lineage>
        <taxon>Bacteria</taxon>
        <taxon>Pseudomonadati</taxon>
        <taxon>Pseudomonadota</taxon>
        <taxon>Betaproteobacteria</taxon>
        <taxon>Nitrosomonadales</taxon>
        <taxon>Nitrosomonadaceae</taxon>
        <taxon>Nitrosomonas</taxon>
    </lineage>
</organism>
<dbReference type="OrthoDB" id="8546435at2"/>
<keyword evidence="1" id="KW-0472">Membrane</keyword>
<sequence>MPTTNNAASNTKNIWPKLITFSFIVLVIVIAVSLLPRGFSQDLSVVGQGTNAVVLVHDGNILQSTDTMAAMNAVRDDFEQHVAFIVADINTPEGKRFADNHGFGPAALAFFAANGEQLQILYSEQTSESLRRHLNTIFNYNY</sequence>
<dbReference type="EMBL" id="OCMU01000001">
    <property type="protein sequence ID" value="SOD15797.1"/>
    <property type="molecule type" value="Genomic_DNA"/>
</dbReference>